<dbReference type="PANTHER" id="PTHR40274:SF3">
    <property type="entry name" value="VIRGINIAMYCIN B LYASE"/>
    <property type="match status" value="1"/>
</dbReference>
<dbReference type="Proteomes" id="UP001202961">
    <property type="component" value="Unassembled WGS sequence"/>
</dbReference>
<dbReference type="Gene3D" id="2.120.10.30">
    <property type="entry name" value="TolB, C-terminal domain"/>
    <property type="match status" value="1"/>
</dbReference>
<dbReference type="SUPFAM" id="SSF63825">
    <property type="entry name" value="YWTD domain"/>
    <property type="match status" value="1"/>
</dbReference>
<name>A0ABT0TYL6_9BACT</name>
<dbReference type="RefSeq" id="WP_250927360.1">
    <property type="nucleotide sequence ID" value="NZ_JAMQBK010000012.1"/>
</dbReference>
<gene>
    <name evidence="1" type="ORF">NB063_03540</name>
</gene>
<evidence type="ECO:0000313" key="1">
    <source>
        <dbReference type="EMBL" id="MCM2369691.1"/>
    </source>
</evidence>
<organism evidence="1 2">
    <name type="scientific">Aporhodopirellula aestuarii</name>
    <dbReference type="NCBI Taxonomy" id="2950107"/>
    <lineage>
        <taxon>Bacteria</taxon>
        <taxon>Pseudomonadati</taxon>
        <taxon>Planctomycetota</taxon>
        <taxon>Planctomycetia</taxon>
        <taxon>Pirellulales</taxon>
        <taxon>Pirellulaceae</taxon>
        <taxon>Aporhodopirellula</taxon>
    </lineage>
</organism>
<dbReference type="InterPro" id="IPR051344">
    <property type="entry name" value="Vgb"/>
</dbReference>
<protein>
    <recommendedName>
        <fullName evidence="3">Virginiamycin B lyase</fullName>
    </recommendedName>
</protein>
<sequence>MTKQFTFQFVHPTFVSRQPVALRLATFAVLTVLSLPPFFTARIVAAQDAASETNADGKASAEKNEPAYPLAVAVDGEDVYCVDLDLPGVWVAGEARELFSRGSKFLRKPMNRPRCIVMHPGGGVLVGDSATREVYKIDSTGAEPVGLTDGHIGIPMALAIDADGKMLYVGDAEKRATFRLPIEGGKPELVARVNARGLAFDDDGNLWAVTPDAVAIVRINVKTKAVDEVVTGRPYQYPNGLCWAGDHGYVTDGYGKCIWRFTADGKTEKWYEGEPLVGPVGIAVTSDSLFVADPKQKQVFQFDRESKEYKTRLGR</sequence>
<dbReference type="InterPro" id="IPR011042">
    <property type="entry name" value="6-blade_b-propeller_TolB-like"/>
</dbReference>
<proteinExistence type="predicted"/>
<comment type="caution">
    <text evidence="1">The sequence shown here is derived from an EMBL/GenBank/DDBJ whole genome shotgun (WGS) entry which is preliminary data.</text>
</comment>
<accession>A0ABT0TYL6</accession>
<dbReference type="EMBL" id="JAMQBK010000012">
    <property type="protein sequence ID" value="MCM2369691.1"/>
    <property type="molecule type" value="Genomic_DNA"/>
</dbReference>
<reference evidence="1 2" key="1">
    <citation type="journal article" date="2022" name="Syst. Appl. Microbiol.">
        <title>Rhodopirellula aestuarii sp. nov., a novel member of the genus Rhodopirellula isolated from brackish sediments collected in the Tagus River estuary, Portugal.</title>
        <authorList>
            <person name="Vitorino I.R."/>
            <person name="Klimek D."/>
            <person name="Calusinska M."/>
            <person name="Lobo-da-Cunha A."/>
            <person name="Vasconcelos V."/>
            <person name="Lage O.M."/>
        </authorList>
    </citation>
    <scope>NUCLEOTIDE SEQUENCE [LARGE SCALE GENOMIC DNA]</scope>
    <source>
        <strain evidence="1 2">ICT_H3.1</strain>
    </source>
</reference>
<keyword evidence="2" id="KW-1185">Reference proteome</keyword>
<evidence type="ECO:0008006" key="3">
    <source>
        <dbReference type="Google" id="ProtNLM"/>
    </source>
</evidence>
<evidence type="ECO:0000313" key="2">
    <source>
        <dbReference type="Proteomes" id="UP001202961"/>
    </source>
</evidence>
<dbReference type="PANTHER" id="PTHR40274">
    <property type="entry name" value="VIRGINIAMYCIN B LYASE"/>
    <property type="match status" value="1"/>
</dbReference>